<dbReference type="AlphaFoldDB" id="A0A2B9Q9R4"/>
<dbReference type="Proteomes" id="UP000223777">
    <property type="component" value="Unassembled WGS sequence"/>
</dbReference>
<gene>
    <name evidence="1" type="ORF">CN984_06705</name>
</gene>
<dbReference type="RefSeq" id="WP_098763664.1">
    <property type="nucleotide sequence ID" value="NZ_NUIL01000006.1"/>
</dbReference>
<evidence type="ECO:0000313" key="1">
    <source>
        <dbReference type="EMBL" id="PGO32432.1"/>
    </source>
</evidence>
<organism evidence="1 2">
    <name type="scientific">Bacillus cereus</name>
    <dbReference type="NCBI Taxonomy" id="1396"/>
    <lineage>
        <taxon>Bacteria</taxon>
        <taxon>Bacillati</taxon>
        <taxon>Bacillota</taxon>
        <taxon>Bacilli</taxon>
        <taxon>Bacillales</taxon>
        <taxon>Bacillaceae</taxon>
        <taxon>Bacillus</taxon>
        <taxon>Bacillus cereus group</taxon>
    </lineage>
</organism>
<proteinExistence type="predicted"/>
<accession>A0A2B9Q9R4</accession>
<reference evidence="1 2" key="1">
    <citation type="submission" date="2017-09" db="EMBL/GenBank/DDBJ databases">
        <title>Large-scale bioinformatics analysis of Bacillus genomes uncovers conserved roles of natural products in bacterial physiology.</title>
        <authorList>
            <consortium name="Agbiome Team Llc"/>
            <person name="Bleich R.M."/>
            <person name="Grubbs K.J."/>
            <person name="Santa Maria K.C."/>
            <person name="Allen S.E."/>
            <person name="Farag S."/>
            <person name="Shank E.A."/>
            <person name="Bowers A."/>
        </authorList>
    </citation>
    <scope>NUCLEOTIDE SEQUENCE [LARGE SCALE GENOMIC DNA]</scope>
    <source>
        <strain evidence="1 2">AFS050027</strain>
    </source>
</reference>
<comment type="caution">
    <text evidence="1">The sequence shown here is derived from an EMBL/GenBank/DDBJ whole genome shotgun (WGS) entry which is preliminary data.</text>
</comment>
<protein>
    <recommendedName>
        <fullName evidence="3">DUF4318 domain-containing protein</fullName>
    </recommendedName>
</protein>
<evidence type="ECO:0008006" key="3">
    <source>
        <dbReference type="Google" id="ProtNLM"/>
    </source>
</evidence>
<evidence type="ECO:0000313" key="2">
    <source>
        <dbReference type="Proteomes" id="UP000223777"/>
    </source>
</evidence>
<name>A0A2B9Q9R4_BACCE</name>
<dbReference type="Pfam" id="PF14201">
    <property type="entry name" value="DUF4318"/>
    <property type="match status" value="1"/>
</dbReference>
<dbReference type="InterPro" id="IPR025467">
    <property type="entry name" value="DUF4318"/>
</dbReference>
<dbReference type="EMBL" id="NUIL01000006">
    <property type="protein sequence ID" value="PGO32432.1"/>
    <property type="molecule type" value="Genomic_DNA"/>
</dbReference>
<sequence length="84" mass="9613">MMKEKKGIMKKLFSKSFFIELDDALTYPSAKFICAAIEGYATECKEQPKFESKVKPITFYLEDVLFSAEIKMARGGYYISCSEV</sequence>